<evidence type="ECO:0000313" key="2">
    <source>
        <dbReference type="Proteomes" id="UP001457282"/>
    </source>
</evidence>
<reference evidence="1 2" key="1">
    <citation type="journal article" date="2023" name="G3 (Bethesda)">
        <title>A chromosome-length genome assembly and annotation of blackberry (Rubus argutus, cv. 'Hillquist').</title>
        <authorList>
            <person name="Bruna T."/>
            <person name="Aryal R."/>
            <person name="Dudchenko O."/>
            <person name="Sargent D.J."/>
            <person name="Mead D."/>
            <person name="Buti M."/>
            <person name="Cavallini A."/>
            <person name="Hytonen T."/>
            <person name="Andres J."/>
            <person name="Pham M."/>
            <person name="Weisz D."/>
            <person name="Mascagni F."/>
            <person name="Usai G."/>
            <person name="Natali L."/>
            <person name="Bassil N."/>
            <person name="Fernandez G.E."/>
            <person name="Lomsadze A."/>
            <person name="Armour M."/>
            <person name="Olukolu B."/>
            <person name="Poorten T."/>
            <person name="Britton C."/>
            <person name="Davik J."/>
            <person name="Ashrafi H."/>
            <person name="Aiden E.L."/>
            <person name="Borodovsky M."/>
            <person name="Worthington M."/>
        </authorList>
    </citation>
    <scope>NUCLEOTIDE SEQUENCE [LARGE SCALE GENOMIC DNA]</scope>
    <source>
        <strain evidence="1">PI 553951</strain>
    </source>
</reference>
<organism evidence="1 2">
    <name type="scientific">Rubus argutus</name>
    <name type="common">Southern blackberry</name>
    <dbReference type="NCBI Taxonomy" id="59490"/>
    <lineage>
        <taxon>Eukaryota</taxon>
        <taxon>Viridiplantae</taxon>
        <taxon>Streptophyta</taxon>
        <taxon>Embryophyta</taxon>
        <taxon>Tracheophyta</taxon>
        <taxon>Spermatophyta</taxon>
        <taxon>Magnoliopsida</taxon>
        <taxon>eudicotyledons</taxon>
        <taxon>Gunneridae</taxon>
        <taxon>Pentapetalae</taxon>
        <taxon>rosids</taxon>
        <taxon>fabids</taxon>
        <taxon>Rosales</taxon>
        <taxon>Rosaceae</taxon>
        <taxon>Rosoideae</taxon>
        <taxon>Rosoideae incertae sedis</taxon>
        <taxon>Rubus</taxon>
    </lineage>
</organism>
<dbReference type="EMBL" id="JBEDUW010000004">
    <property type="protein sequence ID" value="KAK9933056.1"/>
    <property type="molecule type" value="Genomic_DNA"/>
</dbReference>
<name>A0AAW1XA86_RUBAR</name>
<keyword evidence="2" id="KW-1185">Reference proteome</keyword>
<evidence type="ECO:0000313" key="1">
    <source>
        <dbReference type="EMBL" id="KAK9933056.1"/>
    </source>
</evidence>
<dbReference type="Proteomes" id="UP001457282">
    <property type="component" value="Unassembled WGS sequence"/>
</dbReference>
<dbReference type="AlphaFoldDB" id="A0AAW1XA86"/>
<comment type="caution">
    <text evidence="1">The sequence shown here is derived from an EMBL/GenBank/DDBJ whole genome shotgun (WGS) entry which is preliminary data.</text>
</comment>
<accession>A0AAW1XA86</accession>
<protein>
    <submittedName>
        <fullName evidence="1">Uncharacterized protein</fullName>
    </submittedName>
</protein>
<proteinExistence type="predicted"/>
<gene>
    <name evidence="1" type="ORF">M0R45_020269</name>
</gene>
<sequence>MQVRAGIAGHGSSYRGGWRSCDCSGLVLGRRRGIAVTVHNQFKTTSSPCSDSNSSPPPPIIVSPITLGIPIQAITSQFRPPHFTISASSLLNHISSAKALLTGNHLCHRRQQLTNFAGIILSAVLLEPRPATPSQSRSTTVSLSATPHLLLHRAQPSSPRHKAAPQQLLPVLPRKDAAAAAINRHLRRAVAALRRALCPPRPYLLTSPHGLLSLFPSFSI</sequence>